<reference evidence="2 3" key="1">
    <citation type="submission" date="2023-07" db="EMBL/GenBank/DDBJ databases">
        <authorList>
            <person name="Peeters C."/>
        </authorList>
    </citation>
    <scope>NUCLEOTIDE SEQUENCE [LARGE SCALE GENOMIC DNA]</scope>
    <source>
        <strain evidence="2 3">LMG 18101</strain>
    </source>
</reference>
<proteinExistence type="predicted"/>
<feature type="region of interest" description="Disordered" evidence="1">
    <location>
        <begin position="1"/>
        <end position="22"/>
    </location>
</feature>
<gene>
    <name evidence="2" type="ORF">LMG18101_02518</name>
</gene>
<dbReference type="RefSeq" id="WP_316681288.1">
    <property type="nucleotide sequence ID" value="NZ_CATZLL010000007.1"/>
</dbReference>
<dbReference type="Proteomes" id="UP001189757">
    <property type="component" value="Unassembled WGS sequence"/>
</dbReference>
<accession>A0ABN9JNY0</accession>
<name>A0ABN9JNY0_9RALS</name>
<evidence type="ECO:0000256" key="1">
    <source>
        <dbReference type="SAM" id="MobiDB-lite"/>
    </source>
</evidence>
<evidence type="ECO:0000313" key="3">
    <source>
        <dbReference type="Proteomes" id="UP001189757"/>
    </source>
</evidence>
<sequence>MGEAAFHAPHQPANVVSGTRDRPAASDIAIVDAPLTLITDQAAHVALPSHPCRPQHHANIADGALVLREQSHLVGGRQVDFQPRDLVPQPIERTGECTKVGAGHADWGEDSTQCYVAAEKVVTIQRQVLQVRLRRDLCVDIAIDGQAAA</sequence>
<organism evidence="2 3">
    <name type="scientific">Ralstonia flaminis</name>
    <dbReference type="NCBI Taxonomy" id="3058597"/>
    <lineage>
        <taxon>Bacteria</taxon>
        <taxon>Pseudomonadati</taxon>
        <taxon>Pseudomonadota</taxon>
        <taxon>Betaproteobacteria</taxon>
        <taxon>Burkholderiales</taxon>
        <taxon>Burkholderiaceae</taxon>
        <taxon>Ralstonia</taxon>
    </lineage>
</organism>
<dbReference type="EMBL" id="CATZLL010000007">
    <property type="protein sequence ID" value="CAJ0815232.1"/>
    <property type="molecule type" value="Genomic_DNA"/>
</dbReference>
<keyword evidence="3" id="KW-1185">Reference proteome</keyword>
<comment type="caution">
    <text evidence="2">The sequence shown here is derived from an EMBL/GenBank/DDBJ whole genome shotgun (WGS) entry which is preliminary data.</text>
</comment>
<protein>
    <submittedName>
        <fullName evidence="2">Uncharacterized protein</fullName>
    </submittedName>
</protein>
<evidence type="ECO:0000313" key="2">
    <source>
        <dbReference type="EMBL" id="CAJ0815232.1"/>
    </source>
</evidence>